<reference evidence="2" key="1">
    <citation type="journal article" date="2022" name="Plant J.">
        <title>Strategies of tolerance reflected in two North American maple genomes.</title>
        <authorList>
            <person name="McEvoy S.L."/>
            <person name="Sezen U.U."/>
            <person name="Trouern-Trend A."/>
            <person name="McMahon S.M."/>
            <person name="Schaberg P.G."/>
            <person name="Yang J."/>
            <person name="Wegrzyn J.L."/>
            <person name="Swenson N.G."/>
        </authorList>
    </citation>
    <scope>NUCLEOTIDE SEQUENCE</scope>
    <source>
        <strain evidence="2">91603</strain>
    </source>
</reference>
<organism evidence="2 3">
    <name type="scientific">Acer negundo</name>
    <name type="common">Box elder</name>
    <dbReference type="NCBI Taxonomy" id="4023"/>
    <lineage>
        <taxon>Eukaryota</taxon>
        <taxon>Viridiplantae</taxon>
        <taxon>Streptophyta</taxon>
        <taxon>Embryophyta</taxon>
        <taxon>Tracheophyta</taxon>
        <taxon>Spermatophyta</taxon>
        <taxon>Magnoliopsida</taxon>
        <taxon>eudicotyledons</taxon>
        <taxon>Gunneridae</taxon>
        <taxon>Pentapetalae</taxon>
        <taxon>rosids</taxon>
        <taxon>malvids</taxon>
        <taxon>Sapindales</taxon>
        <taxon>Sapindaceae</taxon>
        <taxon>Hippocastanoideae</taxon>
        <taxon>Acereae</taxon>
        <taxon>Acer</taxon>
    </lineage>
</organism>
<gene>
    <name evidence="2" type="ORF">LWI28_018947</name>
</gene>
<feature type="region of interest" description="Disordered" evidence="1">
    <location>
        <begin position="37"/>
        <end position="57"/>
    </location>
</feature>
<proteinExistence type="predicted"/>
<dbReference type="AlphaFoldDB" id="A0AAD5JJD3"/>
<reference evidence="2" key="2">
    <citation type="submission" date="2023-02" db="EMBL/GenBank/DDBJ databases">
        <authorList>
            <person name="Swenson N.G."/>
            <person name="Wegrzyn J.L."/>
            <person name="Mcevoy S.L."/>
        </authorList>
    </citation>
    <scope>NUCLEOTIDE SEQUENCE</scope>
    <source>
        <strain evidence="2">91603</strain>
        <tissue evidence="2">Leaf</tissue>
    </source>
</reference>
<sequence>MHGDCGRNLTNETGYVMDPMFIEASLFVASDPLEIPRSGPSNQVGSIEASSGSHMHGPSFAKEEIAKLCGSLSFKEKEGPVRTLDVTLKDHGDQKTALCLVGKSSVEDISNLLQGISQPSDDSTHHDVEANRKMRISKLIQDHNDLLRQLDDEKERRKIMKEIIKGKTSQGWWDSPIDDLNVELLHQLDEDFKKLSKTMHIKLIQK</sequence>
<name>A0AAD5JJD3_ACENE</name>
<feature type="compositionally biased region" description="Polar residues" evidence="1">
    <location>
        <begin position="39"/>
        <end position="53"/>
    </location>
</feature>
<evidence type="ECO:0000313" key="3">
    <source>
        <dbReference type="Proteomes" id="UP001064489"/>
    </source>
</evidence>
<evidence type="ECO:0000256" key="1">
    <source>
        <dbReference type="SAM" id="MobiDB-lite"/>
    </source>
</evidence>
<evidence type="ECO:0000313" key="2">
    <source>
        <dbReference type="EMBL" id="KAI9192154.1"/>
    </source>
</evidence>
<keyword evidence="3" id="KW-1185">Reference proteome</keyword>
<accession>A0AAD5JJD3</accession>
<dbReference type="Proteomes" id="UP001064489">
    <property type="component" value="Chromosome 6"/>
</dbReference>
<comment type="caution">
    <text evidence="2">The sequence shown here is derived from an EMBL/GenBank/DDBJ whole genome shotgun (WGS) entry which is preliminary data.</text>
</comment>
<protein>
    <submittedName>
        <fullName evidence="2">Uncharacterized protein</fullName>
    </submittedName>
</protein>
<dbReference type="EMBL" id="JAJSOW010000004">
    <property type="protein sequence ID" value="KAI9192154.1"/>
    <property type="molecule type" value="Genomic_DNA"/>
</dbReference>